<dbReference type="Gene3D" id="3.40.630.10">
    <property type="entry name" value="Zn peptidases"/>
    <property type="match status" value="1"/>
</dbReference>
<sequence>MFEPLISPALQHYPASYAQARANFLAALHQQVCLVRHEAIRHPAMGADGEALFTDIAWLGDENATNLLVLISATHGVEGFAGSAVQHDALLRLAHTELPPGMAVLMLHALNPWGFSHQRRVNEAGIDLNRNGVDFSRPLPEAADYAELADLVLPPDGDWPAANRRLQEYAANWGAQRLREAITRGQYSHPSGLFFGGNAPSFARQLVEGKLAEWRLDQRQTLVLDLHTGLGPFGHGELVCDHPADSPASHKARQWFQRLVSLPETGDSCSYPLTGLMDYLWHDAMRADGMYLTLEYGTYPVMRMLEVLRHDHWLYAQGAPDFSTELAQSVRTDLGEFFNPARALWRECVLLRARQVIRTGWRCLLGMDAAV</sequence>
<accession>A0A7L6AW59</accession>
<evidence type="ECO:0000313" key="2">
    <source>
        <dbReference type="Proteomes" id="UP000510621"/>
    </source>
</evidence>
<organism evidence="1 2">
    <name type="scientific">Candidatus Thiothrix singaporensis</name>
    <dbReference type="NCBI Taxonomy" id="2799669"/>
    <lineage>
        <taxon>Bacteria</taxon>
        <taxon>Pseudomonadati</taxon>
        <taxon>Pseudomonadota</taxon>
        <taxon>Gammaproteobacteria</taxon>
        <taxon>Thiotrichales</taxon>
        <taxon>Thiotrichaceae</taxon>
        <taxon>Thiothrix</taxon>
    </lineage>
</organism>
<evidence type="ECO:0000313" key="1">
    <source>
        <dbReference type="EMBL" id="QLQ33232.1"/>
    </source>
</evidence>
<gene>
    <name evidence="1" type="ORF">HZT40_18370</name>
</gene>
<proteinExistence type="predicted"/>
<dbReference type="EMBL" id="CP059265">
    <property type="protein sequence ID" value="QLQ33232.1"/>
    <property type="molecule type" value="Genomic_DNA"/>
</dbReference>
<dbReference type="Proteomes" id="UP000510621">
    <property type="component" value="Chromosome"/>
</dbReference>
<protein>
    <submittedName>
        <fullName evidence="1">DUF2817 domain-containing protein</fullName>
    </submittedName>
</protein>
<reference evidence="1" key="1">
    <citation type="submission" date="2020-06" db="EMBL/GenBank/DDBJ databases">
        <title>Analysis procedures for assessing recovery of high quality, complete, closed genomes from Nanopore long read metagenome sequencing.</title>
        <authorList>
            <person name="Bessarab I."/>
            <person name="Arumugam K."/>
            <person name="Haryono M."/>
            <person name="Liu X."/>
            <person name="Roy S."/>
            <person name="Zuniga-Montanez R.E."/>
            <person name="Qiu G."/>
            <person name="Drautz-Moses D.I."/>
            <person name="Law Y.Y."/>
            <person name="Wuertz S."/>
            <person name="Lauro F.M."/>
            <person name="Huson D.H."/>
            <person name="Williams R.B."/>
        </authorList>
    </citation>
    <scope>NUCLEOTIDE SEQUENCE [LARGE SCALE GENOMIC DNA]</scope>
    <source>
        <strain evidence="1">SSD2</strain>
    </source>
</reference>
<dbReference type="CDD" id="cd06233">
    <property type="entry name" value="M14-like"/>
    <property type="match status" value="1"/>
</dbReference>
<name>A0A7L6AW59_9GAMM</name>
<dbReference type="KEGG" id="this:HZT40_18370"/>
<keyword evidence="2" id="KW-1185">Reference proteome</keyword>
<dbReference type="InterPro" id="IPR021259">
    <property type="entry name" value="DUF2817"/>
</dbReference>
<dbReference type="AlphaFoldDB" id="A0A7L6AW59"/>
<dbReference type="SUPFAM" id="SSF53187">
    <property type="entry name" value="Zn-dependent exopeptidases"/>
    <property type="match status" value="1"/>
</dbReference>
<dbReference type="Pfam" id="PF10994">
    <property type="entry name" value="DUF2817"/>
    <property type="match status" value="1"/>
</dbReference>